<protein>
    <submittedName>
        <fullName evidence="2">Uncharacterized protein</fullName>
    </submittedName>
</protein>
<organism evidence="2 3">
    <name type="scientific">Daedalea quercina L-15889</name>
    <dbReference type="NCBI Taxonomy" id="1314783"/>
    <lineage>
        <taxon>Eukaryota</taxon>
        <taxon>Fungi</taxon>
        <taxon>Dikarya</taxon>
        <taxon>Basidiomycota</taxon>
        <taxon>Agaricomycotina</taxon>
        <taxon>Agaricomycetes</taxon>
        <taxon>Polyporales</taxon>
        <taxon>Fomitopsis</taxon>
    </lineage>
</organism>
<dbReference type="EMBL" id="KV429118">
    <property type="protein sequence ID" value="KZT64827.1"/>
    <property type="molecule type" value="Genomic_DNA"/>
</dbReference>
<evidence type="ECO:0000256" key="1">
    <source>
        <dbReference type="SAM" id="SignalP"/>
    </source>
</evidence>
<sequence>MKLVLAMVFFARALIEAATAVPMMAVGQLDKRVVALSERIVNDVEVNSALKVRCPADVDSESTLDKRCILSYEIAEDDDLSLEELD</sequence>
<proteinExistence type="predicted"/>
<accession>A0A165LTC6</accession>
<reference evidence="2 3" key="1">
    <citation type="journal article" date="2016" name="Mol. Biol. Evol.">
        <title>Comparative Genomics of Early-Diverging Mushroom-Forming Fungi Provides Insights into the Origins of Lignocellulose Decay Capabilities.</title>
        <authorList>
            <person name="Nagy L.G."/>
            <person name="Riley R."/>
            <person name="Tritt A."/>
            <person name="Adam C."/>
            <person name="Daum C."/>
            <person name="Floudas D."/>
            <person name="Sun H."/>
            <person name="Yadav J.S."/>
            <person name="Pangilinan J."/>
            <person name="Larsson K.H."/>
            <person name="Matsuura K."/>
            <person name="Barry K."/>
            <person name="Labutti K."/>
            <person name="Kuo R."/>
            <person name="Ohm R.A."/>
            <person name="Bhattacharya S.S."/>
            <person name="Shirouzu T."/>
            <person name="Yoshinaga Y."/>
            <person name="Martin F.M."/>
            <person name="Grigoriev I.V."/>
            <person name="Hibbett D.S."/>
        </authorList>
    </citation>
    <scope>NUCLEOTIDE SEQUENCE [LARGE SCALE GENOMIC DNA]</scope>
    <source>
        <strain evidence="2 3">L-15889</strain>
    </source>
</reference>
<evidence type="ECO:0000313" key="2">
    <source>
        <dbReference type="EMBL" id="KZT64827.1"/>
    </source>
</evidence>
<keyword evidence="3" id="KW-1185">Reference proteome</keyword>
<feature type="chain" id="PRO_5007861910" evidence="1">
    <location>
        <begin position="21"/>
        <end position="86"/>
    </location>
</feature>
<gene>
    <name evidence="2" type="ORF">DAEQUDRAFT_732185</name>
</gene>
<name>A0A165LTC6_9APHY</name>
<dbReference type="Proteomes" id="UP000076727">
    <property type="component" value="Unassembled WGS sequence"/>
</dbReference>
<keyword evidence="1" id="KW-0732">Signal</keyword>
<dbReference type="AlphaFoldDB" id="A0A165LTC6"/>
<feature type="signal peptide" evidence="1">
    <location>
        <begin position="1"/>
        <end position="20"/>
    </location>
</feature>
<evidence type="ECO:0000313" key="3">
    <source>
        <dbReference type="Proteomes" id="UP000076727"/>
    </source>
</evidence>